<dbReference type="PROSITE" id="PS00498">
    <property type="entry name" value="TYROSINASE_2"/>
    <property type="match status" value="1"/>
</dbReference>
<dbReference type="PROSITE" id="PS00497">
    <property type="entry name" value="TYROSINASE_1"/>
    <property type="match status" value="1"/>
</dbReference>
<evidence type="ECO:0000259" key="3">
    <source>
        <dbReference type="PROSITE" id="PS00497"/>
    </source>
</evidence>
<dbReference type="Proteomes" id="UP001606302">
    <property type="component" value="Unassembled WGS sequence"/>
</dbReference>
<dbReference type="InterPro" id="IPR002227">
    <property type="entry name" value="Tyrosinase_Cu-bd"/>
</dbReference>
<dbReference type="RefSeq" id="WP_394514549.1">
    <property type="nucleotide sequence ID" value="NZ_JBIGHX010000012.1"/>
</dbReference>
<keyword evidence="6" id="KW-1185">Reference proteome</keyword>
<evidence type="ECO:0000256" key="1">
    <source>
        <dbReference type="ARBA" id="ARBA00022723"/>
    </source>
</evidence>
<evidence type="ECO:0000259" key="4">
    <source>
        <dbReference type="PROSITE" id="PS00498"/>
    </source>
</evidence>
<protein>
    <submittedName>
        <fullName evidence="5">Tyrosinase family protein</fullName>
    </submittedName>
</protein>
<evidence type="ECO:0000256" key="2">
    <source>
        <dbReference type="ARBA" id="ARBA00023008"/>
    </source>
</evidence>
<feature type="domain" description="Tyrosinase copper-binding" evidence="3">
    <location>
        <begin position="84"/>
        <end position="101"/>
    </location>
</feature>
<comment type="caution">
    <text evidence="5">The sequence shown here is derived from an EMBL/GenBank/DDBJ whole genome shotgun (WGS) entry which is preliminary data.</text>
</comment>
<gene>
    <name evidence="5" type="ORF">ACG04Q_25080</name>
</gene>
<dbReference type="Gene3D" id="1.10.1280.10">
    <property type="entry name" value="Di-copper center containing domain from catechol oxidase"/>
    <property type="match status" value="1"/>
</dbReference>
<dbReference type="EMBL" id="JBIGHX010000012">
    <property type="protein sequence ID" value="MFG6464871.1"/>
    <property type="molecule type" value="Genomic_DNA"/>
</dbReference>
<name>A0ABW7GSB8_9BURK</name>
<evidence type="ECO:0000313" key="5">
    <source>
        <dbReference type="EMBL" id="MFG6464871.1"/>
    </source>
</evidence>
<reference evidence="5 6" key="1">
    <citation type="submission" date="2024-08" db="EMBL/GenBank/DDBJ databases">
        <authorList>
            <person name="Lu H."/>
        </authorList>
    </citation>
    <scope>NUCLEOTIDE SEQUENCE [LARGE SCALE GENOMIC DNA]</scope>
    <source>
        <strain evidence="5 6">DXS20W</strain>
    </source>
</reference>
<keyword evidence="2" id="KW-0186">Copper</keyword>
<dbReference type="PANTHER" id="PTHR11474">
    <property type="entry name" value="TYROSINASE FAMILY MEMBER"/>
    <property type="match status" value="1"/>
</dbReference>
<dbReference type="InterPro" id="IPR050316">
    <property type="entry name" value="Tyrosinase/Hemocyanin"/>
</dbReference>
<organism evidence="5 6">
    <name type="scientific">Pelomonas lactea</name>
    <dbReference type="NCBI Taxonomy" id="3299030"/>
    <lineage>
        <taxon>Bacteria</taxon>
        <taxon>Pseudomonadati</taxon>
        <taxon>Pseudomonadota</taxon>
        <taxon>Betaproteobacteria</taxon>
        <taxon>Burkholderiales</taxon>
        <taxon>Sphaerotilaceae</taxon>
        <taxon>Roseateles</taxon>
    </lineage>
</organism>
<dbReference type="SUPFAM" id="SSF48056">
    <property type="entry name" value="Di-copper centre-containing domain"/>
    <property type="match status" value="1"/>
</dbReference>
<evidence type="ECO:0000313" key="6">
    <source>
        <dbReference type="Proteomes" id="UP001606302"/>
    </source>
</evidence>
<sequence length="544" mass="59500">MTNASTVRVRRSILDLQNEYDRGNRKPLEDVIRAWKGIQELPPTDKRSFFILGGYHGEPFNYRGAVDALSPTDIYTYWGGWCNHGNVLFPTWHRMYLYKLEEALRTIVPDVTLPFWDETSEDALKNGIPRVLTQESFELDGVVIKNPLHSFKLPQALSDDLPGDNQVYVKPAGYETVRYPLSGLVGTPEARAATEAHNRQFPDAEQNVKLLNQNVVAWLQGGNPTPTHPNPTGNGVAAMFSNCLKAPNYTVFSNTTSAAQWGLDHPGTVVPLEQPHNDIHLSVGGFDLPGQFESGQIADANGDMGENNTAGLDPIFFFHHCNIDRMFWIWQKQHGATDQLSVIPGYPGTNSSDSQGPTPGIPPGTALDLNTPLNPFVKDEFGSICTSMDCTNIETQLHYTYGPGSFDDGITQVAAPDTTGRKLTVRGIDRALFEGSFVVSAHAKVTSDTGAITDYYLGSHSVLSRRNVVKCANCLTHLEVIAHFPLDGVPAADVDKAQFTIAIQHRGSTKQLPGGATVNLLSMHAGRRLAPLPAKLKFTAAVRA</sequence>
<keyword evidence="1" id="KW-0479">Metal-binding</keyword>
<dbReference type="PRINTS" id="PR00092">
    <property type="entry name" value="TYROSINASE"/>
</dbReference>
<proteinExistence type="predicted"/>
<dbReference type="InterPro" id="IPR008922">
    <property type="entry name" value="Di-copper_centre_dom_sf"/>
</dbReference>
<accession>A0ABW7GSB8</accession>
<dbReference type="PANTHER" id="PTHR11474:SF76">
    <property type="entry name" value="SHKT DOMAIN-CONTAINING PROTEIN"/>
    <property type="match status" value="1"/>
</dbReference>
<feature type="domain" description="Tyrosinase copper-binding" evidence="4">
    <location>
        <begin position="313"/>
        <end position="324"/>
    </location>
</feature>
<dbReference type="Pfam" id="PF00264">
    <property type="entry name" value="Tyrosinase"/>
    <property type="match status" value="1"/>
</dbReference>